<dbReference type="AlphaFoldDB" id="A0A9X0DC81"/>
<keyword evidence="3" id="KW-1185">Reference proteome</keyword>
<accession>A0A9X0DC81</accession>
<evidence type="ECO:0000313" key="3">
    <source>
        <dbReference type="Proteomes" id="UP001163046"/>
    </source>
</evidence>
<dbReference type="EMBL" id="MU825398">
    <property type="protein sequence ID" value="KAJ7393448.1"/>
    <property type="molecule type" value="Genomic_DNA"/>
</dbReference>
<feature type="region of interest" description="Disordered" evidence="1">
    <location>
        <begin position="1"/>
        <end position="61"/>
    </location>
</feature>
<name>A0A9X0DC81_9CNID</name>
<protein>
    <submittedName>
        <fullName evidence="2">Uncharacterized protein</fullName>
    </submittedName>
</protein>
<evidence type="ECO:0000256" key="1">
    <source>
        <dbReference type="SAM" id="MobiDB-lite"/>
    </source>
</evidence>
<reference evidence="2" key="1">
    <citation type="submission" date="2023-01" db="EMBL/GenBank/DDBJ databases">
        <title>Genome assembly of the deep-sea coral Lophelia pertusa.</title>
        <authorList>
            <person name="Herrera S."/>
            <person name="Cordes E."/>
        </authorList>
    </citation>
    <scope>NUCLEOTIDE SEQUENCE</scope>
    <source>
        <strain evidence="2">USNM1676648</strain>
        <tissue evidence="2">Polyp</tissue>
    </source>
</reference>
<dbReference type="Proteomes" id="UP001163046">
    <property type="component" value="Unassembled WGS sequence"/>
</dbReference>
<organism evidence="2 3">
    <name type="scientific">Desmophyllum pertusum</name>
    <dbReference type="NCBI Taxonomy" id="174260"/>
    <lineage>
        <taxon>Eukaryota</taxon>
        <taxon>Metazoa</taxon>
        <taxon>Cnidaria</taxon>
        <taxon>Anthozoa</taxon>
        <taxon>Hexacorallia</taxon>
        <taxon>Scleractinia</taxon>
        <taxon>Caryophylliina</taxon>
        <taxon>Caryophylliidae</taxon>
        <taxon>Desmophyllum</taxon>
    </lineage>
</organism>
<feature type="region of interest" description="Disordered" evidence="1">
    <location>
        <begin position="75"/>
        <end position="97"/>
    </location>
</feature>
<comment type="caution">
    <text evidence="2">The sequence shown here is derived from an EMBL/GenBank/DDBJ whole genome shotgun (WGS) entry which is preliminary data.</text>
</comment>
<evidence type="ECO:0000313" key="2">
    <source>
        <dbReference type="EMBL" id="KAJ7393448.1"/>
    </source>
</evidence>
<gene>
    <name evidence="2" type="ORF">OS493_006422</name>
</gene>
<proteinExistence type="predicted"/>
<sequence>MKAGETAISVKKQYKHSDSLFSSAPPLPPRSPRSPRSPKSPPFLFGELALGETRGHGSDPNIFHRMQHLDALTIREETTVQRPRTPQPPRKSKMSSFFQRDEWDTALSAWLAKWLSATKVS</sequence>